<dbReference type="NCBIfam" id="NF047360">
    <property type="entry name" value="tail_chap_PVL"/>
    <property type="match status" value="1"/>
</dbReference>
<name>A0A7V9Z5C3_9BACL</name>
<keyword evidence="2" id="KW-1185">Reference proteome</keyword>
<evidence type="ECO:0000313" key="2">
    <source>
        <dbReference type="Proteomes" id="UP000523087"/>
    </source>
</evidence>
<dbReference type="Proteomes" id="UP000523087">
    <property type="component" value="Unassembled WGS sequence"/>
</dbReference>
<dbReference type="AlphaFoldDB" id="A0A7V9Z5C3"/>
<evidence type="ECO:0008006" key="3">
    <source>
        <dbReference type="Google" id="ProtNLM"/>
    </source>
</evidence>
<dbReference type="EMBL" id="JACDUT010000002">
    <property type="protein sequence ID" value="MBA2874306.1"/>
    <property type="molecule type" value="Genomic_DNA"/>
</dbReference>
<dbReference type="InterPro" id="IPR057006">
    <property type="entry name" value="Phage_TAC_19"/>
</dbReference>
<sequence length="113" mass="12840">MKQMKSLSITLKLDGKDKRFVTPAFISGKLFRQASEIAEEIESADNKKFDLDKYLQFVCDVFGNKFDVNQLEEGLDARMIIKTIFAVVNYVIGNIEQASALLVQDEESKEVKN</sequence>
<reference evidence="1 2" key="1">
    <citation type="submission" date="2020-07" db="EMBL/GenBank/DDBJ databases">
        <title>Genomic Encyclopedia of Type Strains, Phase IV (KMG-IV): sequencing the most valuable type-strain genomes for metagenomic binning, comparative biology and taxonomic classification.</title>
        <authorList>
            <person name="Goeker M."/>
        </authorList>
    </citation>
    <scope>NUCLEOTIDE SEQUENCE [LARGE SCALE GENOMIC DNA]</scope>
    <source>
        <strain evidence="1 2">DSM 15730</strain>
    </source>
</reference>
<evidence type="ECO:0000313" key="1">
    <source>
        <dbReference type="EMBL" id="MBA2874306.1"/>
    </source>
</evidence>
<accession>A0A7V9Z5C3</accession>
<gene>
    <name evidence="1" type="ORF">HNR31_001076</name>
</gene>
<proteinExistence type="predicted"/>
<organism evidence="1 2">
    <name type="scientific">Thermaerobacillus caldiproteolyticus</name>
    <dbReference type="NCBI Taxonomy" id="247480"/>
    <lineage>
        <taxon>Bacteria</taxon>
        <taxon>Bacillati</taxon>
        <taxon>Bacillota</taxon>
        <taxon>Bacilli</taxon>
        <taxon>Bacillales</taxon>
        <taxon>Anoxybacillaceae</taxon>
        <taxon>Thermaerobacillus</taxon>
    </lineage>
</organism>
<comment type="caution">
    <text evidence="1">The sequence shown here is derived from an EMBL/GenBank/DDBJ whole genome shotgun (WGS) entry which is preliminary data.</text>
</comment>
<dbReference type="Pfam" id="PF23857">
    <property type="entry name" value="Phage_TAC_19"/>
    <property type="match status" value="1"/>
</dbReference>
<protein>
    <recommendedName>
        <fullName evidence="3">Phage protein</fullName>
    </recommendedName>
</protein>